<evidence type="ECO:0000256" key="1">
    <source>
        <dbReference type="SAM" id="Phobius"/>
    </source>
</evidence>
<gene>
    <name evidence="2" type="ORF">JKP34_15780</name>
</gene>
<keyword evidence="2" id="KW-0132">Cell division</keyword>
<comment type="caution">
    <text evidence="2">The sequence shown here is derived from an EMBL/GenBank/DDBJ whole genome shotgun (WGS) entry which is preliminary data.</text>
</comment>
<reference evidence="2" key="1">
    <citation type="submission" date="2021-01" db="EMBL/GenBank/DDBJ databases">
        <title>Marivirga sp. nov., isolated from intertidal surface sediments.</title>
        <authorList>
            <person name="Zhang M."/>
        </authorList>
    </citation>
    <scope>NUCLEOTIDE SEQUENCE</scope>
    <source>
        <strain evidence="2">SM1354</strain>
    </source>
</reference>
<keyword evidence="1" id="KW-1133">Transmembrane helix</keyword>
<accession>A0A937DG18</accession>
<dbReference type="EMBL" id="JAERQG010000004">
    <property type="protein sequence ID" value="MBL0766727.1"/>
    <property type="molecule type" value="Genomic_DNA"/>
</dbReference>
<feature type="transmembrane region" description="Helical" evidence="1">
    <location>
        <begin position="7"/>
        <end position="27"/>
    </location>
</feature>
<name>A0A937DG18_9BACT</name>
<dbReference type="RefSeq" id="WP_201923585.1">
    <property type="nucleotide sequence ID" value="NZ_JAERQG010000004.1"/>
</dbReference>
<evidence type="ECO:0000313" key="3">
    <source>
        <dbReference type="Proteomes" id="UP000642920"/>
    </source>
</evidence>
<dbReference type="Proteomes" id="UP000642920">
    <property type="component" value="Unassembled WGS sequence"/>
</dbReference>
<organism evidence="2 3">
    <name type="scientific">Marivirga atlantica</name>
    <dbReference type="NCBI Taxonomy" id="1548457"/>
    <lineage>
        <taxon>Bacteria</taxon>
        <taxon>Pseudomonadati</taxon>
        <taxon>Bacteroidota</taxon>
        <taxon>Cytophagia</taxon>
        <taxon>Cytophagales</taxon>
        <taxon>Marivirgaceae</taxon>
        <taxon>Marivirga</taxon>
    </lineage>
</organism>
<dbReference type="AlphaFoldDB" id="A0A937DG18"/>
<keyword evidence="1" id="KW-0812">Transmembrane</keyword>
<protein>
    <submittedName>
        <fullName evidence="2">Cell division protein FtsQ</fullName>
    </submittedName>
</protein>
<keyword evidence="1" id="KW-0472">Membrane</keyword>
<keyword evidence="2" id="KW-0131">Cell cycle</keyword>
<evidence type="ECO:0000313" key="2">
    <source>
        <dbReference type="EMBL" id="MBL0766727.1"/>
    </source>
</evidence>
<keyword evidence="3" id="KW-1185">Reference proteome</keyword>
<sequence>MQSKRKIYNRVKIVIALVVFIVSIGFVNKRQNDALCKKLLISIENQQGNFFINEADINDLVTNGGREMVINLPYEQLELKDIEERIENHKYVESAEVYRDLAGNMMIDARQERPIARIFNPSGQDHYISERGEILPVSNRFTARVMVLSGSFFKKYLDKNMLVDDEGKDLFYFIKYIEKDKFWSAQFAQLKVDKRGMIEIFPQVTKQMIEFGDTYQYDEKLKKLKIFYDKILPDRGWNRYNRVNLKFENQIICE</sequence>
<dbReference type="GO" id="GO:0051301">
    <property type="term" value="P:cell division"/>
    <property type="evidence" value="ECO:0007669"/>
    <property type="project" value="UniProtKB-KW"/>
</dbReference>
<proteinExistence type="predicted"/>